<proteinExistence type="inferred from homology"/>
<dbReference type="InterPro" id="IPR006059">
    <property type="entry name" value="SBP"/>
</dbReference>
<keyword evidence="3 7" id="KW-0732">Signal</keyword>
<dbReference type="InterPro" id="IPR001188">
    <property type="entry name" value="Sperm_putr-bd"/>
</dbReference>
<protein>
    <recommendedName>
        <fullName evidence="5">Putrescine-binding periplasmic protein</fullName>
    </recommendedName>
</protein>
<feature type="signal peptide" evidence="7">
    <location>
        <begin position="1"/>
        <end position="24"/>
    </location>
</feature>
<dbReference type="EMBL" id="MTEJ01000228">
    <property type="protein sequence ID" value="OQX06867.1"/>
    <property type="molecule type" value="Genomic_DNA"/>
</dbReference>
<dbReference type="Proteomes" id="UP000192491">
    <property type="component" value="Unassembled WGS sequence"/>
</dbReference>
<gene>
    <name evidence="8" type="ORF">BWK73_29710</name>
</gene>
<keyword evidence="4 5" id="KW-0574">Periplasm</keyword>
<evidence type="ECO:0000256" key="6">
    <source>
        <dbReference type="PIRSR" id="PIRSR019574-1"/>
    </source>
</evidence>
<dbReference type="SUPFAM" id="SSF53850">
    <property type="entry name" value="Periplasmic binding protein-like II"/>
    <property type="match status" value="1"/>
</dbReference>
<feature type="chain" id="PRO_5012304979" description="Putrescine-binding periplasmic protein" evidence="7">
    <location>
        <begin position="25"/>
        <end position="365"/>
    </location>
</feature>
<dbReference type="Pfam" id="PF13416">
    <property type="entry name" value="SBP_bac_8"/>
    <property type="match status" value="1"/>
</dbReference>
<dbReference type="Gene3D" id="3.40.190.10">
    <property type="entry name" value="Periplasmic binding protein-like II"/>
    <property type="match status" value="2"/>
</dbReference>
<dbReference type="GO" id="GO:0015846">
    <property type="term" value="P:polyamine transport"/>
    <property type="evidence" value="ECO:0007669"/>
    <property type="project" value="InterPro"/>
</dbReference>
<dbReference type="CDD" id="cd13659">
    <property type="entry name" value="PBP2_PotF"/>
    <property type="match status" value="1"/>
</dbReference>
<comment type="caution">
    <text evidence="8">The sequence shown here is derived from an EMBL/GenBank/DDBJ whole genome shotgun (WGS) entry which is preliminary data.</text>
</comment>
<organism evidence="8 9">
    <name type="scientific">Thiothrix lacustris</name>
    <dbReference type="NCBI Taxonomy" id="525917"/>
    <lineage>
        <taxon>Bacteria</taxon>
        <taxon>Pseudomonadati</taxon>
        <taxon>Pseudomonadota</taxon>
        <taxon>Gammaproteobacteria</taxon>
        <taxon>Thiotrichales</taxon>
        <taxon>Thiotrichaceae</taxon>
        <taxon>Thiothrix</taxon>
    </lineage>
</organism>
<sequence length="365" mass="40096">MQLKQLALAIALAVTAVTPTLGHAEEKVLNIYNWSDYFDPAYLKKFEEKTGIKVNYDVYDSNDVLEAKLMAGGSGYDLVVPSNANLERQIKAGIHATVDKTKLSNYANLDEQLKTAVAKFDTDNAHAVPYTWGTVGIAYNTQMIAKRLGDAPLDSWDALFKPETAAKLADCGIAVLDSASDMMPLALHYLGLNPNSEETADLEKATDLMKSVRPSLKYFHSSKSIADLANGEICMAVGFNGDMLQAKDRAVEAKNGNEIKYVIPKEGTIQWYDSMVIPADAKHKEEAQQFMDFVLEPETAASIANFVFYAVANNKAEPLIKDEVKNDPGIYPPADVKSKLFVQQAHGAAYDRKLSRAWSSIKTGR</sequence>
<evidence type="ECO:0000256" key="5">
    <source>
        <dbReference type="PIRNR" id="PIRNR019574"/>
    </source>
</evidence>
<name>A0A1Y1QJC7_9GAMM</name>
<dbReference type="PRINTS" id="PR00909">
    <property type="entry name" value="SPERMDNBNDNG"/>
</dbReference>
<feature type="binding site" evidence="6">
    <location>
        <position position="343"/>
    </location>
    <ligand>
        <name>spermidine</name>
        <dbReference type="ChEBI" id="CHEBI:57834"/>
    </ligand>
</feature>
<comment type="subcellular location">
    <subcellularLocation>
        <location evidence="1 5">Periplasm</location>
    </subcellularLocation>
</comment>
<reference evidence="8 9" key="1">
    <citation type="submission" date="2017-01" db="EMBL/GenBank/DDBJ databases">
        <title>Novel large sulfur bacteria in the metagenomes of groundwater-fed chemosynthetic microbial mats in the Lake Huron basin.</title>
        <authorList>
            <person name="Sharrar A.M."/>
            <person name="Flood B.E."/>
            <person name="Bailey J.V."/>
            <person name="Jones D.S."/>
            <person name="Biddanda B."/>
            <person name="Ruberg S.A."/>
            <person name="Marcus D.N."/>
            <person name="Dick G.J."/>
        </authorList>
    </citation>
    <scope>NUCLEOTIDE SEQUENCE [LARGE SCALE GENOMIC DNA]</scope>
    <source>
        <strain evidence="8">A8</strain>
    </source>
</reference>
<evidence type="ECO:0000256" key="3">
    <source>
        <dbReference type="ARBA" id="ARBA00022729"/>
    </source>
</evidence>
<evidence type="ECO:0000256" key="4">
    <source>
        <dbReference type="ARBA" id="ARBA00022764"/>
    </source>
</evidence>
<comment type="similarity">
    <text evidence="5">Belongs to the bacterial solute-binding protein PotD/PotF family.</text>
</comment>
<dbReference type="PIRSF" id="PIRSF019574">
    <property type="entry name" value="Periplasmic_polyamine_BP"/>
    <property type="match status" value="1"/>
</dbReference>
<evidence type="ECO:0000313" key="9">
    <source>
        <dbReference type="Proteomes" id="UP000192491"/>
    </source>
</evidence>
<keyword evidence="2 5" id="KW-0813">Transport</keyword>
<evidence type="ECO:0000256" key="2">
    <source>
        <dbReference type="ARBA" id="ARBA00022448"/>
    </source>
</evidence>
<comment type="function">
    <text evidence="5">Required for the activity of the bacterial periplasmic transport system of putrescine.</text>
</comment>
<dbReference type="GO" id="GO:0042597">
    <property type="term" value="C:periplasmic space"/>
    <property type="evidence" value="ECO:0007669"/>
    <property type="project" value="UniProtKB-SubCell"/>
</dbReference>
<dbReference type="AlphaFoldDB" id="A0A1Y1QJC7"/>
<evidence type="ECO:0000256" key="7">
    <source>
        <dbReference type="SAM" id="SignalP"/>
    </source>
</evidence>
<dbReference type="PANTHER" id="PTHR30222">
    <property type="entry name" value="SPERMIDINE/PUTRESCINE-BINDING PERIPLASMIC PROTEIN"/>
    <property type="match status" value="1"/>
</dbReference>
<accession>A0A1Y1QJC7</accession>
<dbReference type="GO" id="GO:0019808">
    <property type="term" value="F:polyamine binding"/>
    <property type="evidence" value="ECO:0007669"/>
    <property type="project" value="InterPro"/>
</dbReference>
<dbReference type="PANTHER" id="PTHR30222:SF12">
    <property type="entry name" value="NORSPERMIDINE SENSOR"/>
    <property type="match status" value="1"/>
</dbReference>
<evidence type="ECO:0000256" key="1">
    <source>
        <dbReference type="ARBA" id="ARBA00004418"/>
    </source>
</evidence>
<evidence type="ECO:0000313" key="8">
    <source>
        <dbReference type="EMBL" id="OQX06867.1"/>
    </source>
</evidence>